<accession>A0A7T7MAY6</accession>
<evidence type="ECO:0000313" key="2">
    <source>
        <dbReference type="Proteomes" id="UP000595895"/>
    </source>
</evidence>
<keyword evidence="2" id="KW-1185">Reference proteome</keyword>
<gene>
    <name evidence="1" type="ORF">JG540_04265</name>
</gene>
<evidence type="ECO:0000313" key="1">
    <source>
        <dbReference type="EMBL" id="QQM68063.1"/>
    </source>
</evidence>
<dbReference type="EMBL" id="CP066802">
    <property type="protein sequence ID" value="QQM68063.1"/>
    <property type="molecule type" value="Genomic_DNA"/>
</dbReference>
<dbReference type="RefSeq" id="WP_200277521.1">
    <property type="nucleotide sequence ID" value="NZ_CP066802.1"/>
</dbReference>
<organism evidence="1 2">
    <name type="scientific">Actinomyces weissii</name>
    <dbReference type="NCBI Taxonomy" id="675090"/>
    <lineage>
        <taxon>Bacteria</taxon>
        <taxon>Bacillati</taxon>
        <taxon>Actinomycetota</taxon>
        <taxon>Actinomycetes</taxon>
        <taxon>Actinomycetales</taxon>
        <taxon>Actinomycetaceae</taxon>
        <taxon>Actinomyces</taxon>
    </lineage>
</organism>
<sequence length="65" mass="6774">MAAPGEEACSSTVVAAHLGKPLDSLGPARANLMSMGLVYAPQRGQVAFTVAGCARYVARRHEMEA</sequence>
<dbReference type="AlphaFoldDB" id="A0A7T7MAY6"/>
<protein>
    <submittedName>
        <fullName evidence="1">Uncharacterized protein</fullName>
    </submittedName>
</protein>
<dbReference type="Proteomes" id="UP000595895">
    <property type="component" value="Chromosome"/>
</dbReference>
<proteinExistence type="predicted"/>
<reference evidence="1 2" key="1">
    <citation type="submission" date="2020-12" db="EMBL/GenBank/DDBJ databases">
        <authorList>
            <person name="Zhou J."/>
        </authorList>
    </citation>
    <scope>NUCLEOTIDE SEQUENCE [LARGE SCALE GENOMIC DNA]</scope>
    <source>
        <strain evidence="1 2">CCUG 61299</strain>
    </source>
</reference>
<dbReference type="KEGG" id="awe:JG540_04265"/>
<name>A0A7T7MAY6_9ACTO</name>